<dbReference type="Ensembl" id="ENSSTOT00000014310.3">
    <property type="protein sequence ID" value="ENSSTOP00000012816.3"/>
    <property type="gene ID" value="ENSSTOG00000014314.3"/>
</dbReference>
<evidence type="ECO:0000259" key="4">
    <source>
        <dbReference type="SMART" id="SM00093"/>
    </source>
</evidence>
<dbReference type="PANTHER" id="PTHR11461">
    <property type="entry name" value="SERINE PROTEASE INHIBITOR, SERPIN"/>
    <property type="match status" value="1"/>
</dbReference>
<reference evidence="6" key="1">
    <citation type="submission" date="2011-11" db="EMBL/GenBank/DDBJ databases">
        <title>The Draft Genome of Spermophilus tridecemlineatus.</title>
        <authorList>
            <consortium name="The Broad Institute Genome Assembly &amp; Analysis Group"/>
            <consortium name="Computational R&amp;D Group"/>
            <consortium name="and Sequencing Platform"/>
            <person name="Di Palma F."/>
            <person name="Alfoldi J."/>
            <person name="Johnson J."/>
            <person name="Berlin A."/>
            <person name="Gnerre S."/>
            <person name="Jaffe D."/>
            <person name="MacCallum I."/>
            <person name="Young S."/>
            <person name="Walker B.J."/>
            <person name="Lindblad-Toh K."/>
        </authorList>
    </citation>
    <scope>NUCLEOTIDE SEQUENCE [LARGE SCALE GENOMIC DNA]</scope>
</reference>
<comment type="subcellular location">
    <subcellularLocation>
        <location evidence="1">Cytoplasm</location>
    </subcellularLocation>
</comment>
<evidence type="ECO:0000313" key="6">
    <source>
        <dbReference type="Proteomes" id="UP000005215"/>
    </source>
</evidence>
<dbReference type="Proteomes" id="UP000005215">
    <property type="component" value="Unassembled WGS sequence"/>
</dbReference>
<dbReference type="GO" id="GO:0004867">
    <property type="term" value="F:serine-type endopeptidase inhibitor activity"/>
    <property type="evidence" value="ECO:0007669"/>
    <property type="project" value="InterPro"/>
</dbReference>
<sequence length="417" mass="47436">INYLSKANGTFAIQVLKTLCQDRPSQNVFFSPLSISSALAMVLLGAKGNTKDQMVQLFSVLIFKIESQSYAALSFIYTMSKASESSVQVQNLYLLLSSSRPLSPPIPTVSLLTHCHFIEQPDHLNYSSPKTFKESCLQFYHVELELLSFAEATEKSREHINTWVSKETKGKIPELLPMGSINEQVRMILVNTIYFQGTWYKLFDKSSTKEMPFKVNQEEERSVQMMWKEANFNYVYIREAQTQVLELPYAGKTLSMIILLPDEDMDLRVVENNLTFEKFIAWTKAASLQNTEVEVLLPRFKLQGDYDMESVLQRLGMVDAFQQGQADFSAMSSETDLCLSKVVHKSVVEVNEEGTEASACDSCSPTFCADHPFLFFIRHHESNTVLFCGRFSSPQGLHFLSMEIFPFSMSPNFHYSS</sequence>
<dbReference type="SUPFAM" id="SSF56574">
    <property type="entry name" value="Serpins"/>
    <property type="match status" value="1"/>
</dbReference>
<dbReference type="InterPro" id="IPR000215">
    <property type="entry name" value="Serpin_fam"/>
</dbReference>
<dbReference type="FunFam" id="2.30.39.10:FF:000014">
    <property type="entry name" value="Serpin family B member 9"/>
    <property type="match status" value="1"/>
</dbReference>
<dbReference type="InterPro" id="IPR042185">
    <property type="entry name" value="Serpin_sf_2"/>
</dbReference>
<dbReference type="FunCoup" id="I3MMN9">
    <property type="interactions" value="747"/>
</dbReference>
<dbReference type="FunFam" id="2.10.310.10:FF:000001">
    <property type="entry name" value="Serpin family A member 1"/>
    <property type="match status" value="1"/>
</dbReference>
<organism evidence="5 6">
    <name type="scientific">Ictidomys tridecemlineatus</name>
    <name type="common">Thirteen-lined ground squirrel</name>
    <name type="synonym">Spermophilus tridecemlineatus</name>
    <dbReference type="NCBI Taxonomy" id="43179"/>
    <lineage>
        <taxon>Eukaryota</taxon>
        <taxon>Metazoa</taxon>
        <taxon>Chordata</taxon>
        <taxon>Craniata</taxon>
        <taxon>Vertebrata</taxon>
        <taxon>Euteleostomi</taxon>
        <taxon>Mammalia</taxon>
        <taxon>Eutheria</taxon>
        <taxon>Euarchontoglires</taxon>
        <taxon>Glires</taxon>
        <taxon>Rodentia</taxon>
        <taxon>Sciuromorpha</taxon>
        <taxon>Sciuridae</taxon>
        <taxon>Xerinae</taxon>
        <taxon>Marmotini</taxon>
        <taxon>Ictidomys</taxon>
    </lineage>
</organism>
<dbReference type="InterPro" id="IPR023795">
    <property type="entry name" value="Serpin_CS"/>
</dbReference>
<dbReference type="AlphaFoldDB" id="I3MMN9"/>
<dbReference type="STRING" id="43179.ENSSTOP00000012816"/>
<dbReference type="Gene3D" id="2.30.39.10">
    <property type="entry name" value="Alpha-1-antitrypsin, domain 1"/>
    <property type="match status" value="1"/>
</dbReference>
<dbReference type="PROSITE" id="PS00284">
    <property type="entry name" value="SERPIN"/>
    <property type="match status" value="1"/>
</dbReference>
<dbReference type="PANTHER" id="PTHR11461:SF350">
    <property type="entry name" value="SERPIN B9"/>
    <property type="match status" value="1"/>
</dbReference>
<dbReference type="InterPro" id="IPR023796">
    <property type="entry name" value="Serpin_dom"/>
</dbReference>
<dbReference type="eggNOG" id="KOG2392">
    <property type="taxonomic scope" value="Eukaryota"/>
</dbReference>
<reference evidence="5" key="3">
    <citation type="submission" date="2025-09" db="UniProtKB">
        <authorList>
            <consortium name="Ensembl"/>
        </authorList>
    </citation>
    <scope>IDENTIFICATION</scope>
</reference>
<evidence type="ECO:0000256" key="3">
    <source>
        <dbReference type="ARBA" id="ARBA00022490"/>
    </source>
</evidence>
<dbReference type="GO" id="GO:0005615">
    <property type="term" value="C:extracellular space"/>
    <property type="evidence" value="ECO:0007669"/>
    <property type="project" value="InterPro"/>
</dbReference>
<dbReference type="HOGENOM" id="CLU_023330_0_2_1"/>
<dbReference type="Pfam" id="PF00079">
    <property type="entry name" value="Serpin"/>
    <property type="match status" value="1"/>
</dbReference>
<reference evidence="5" key="2">
    <citation type="submission" date="2025-08" db="UniProtKB">
        <authorList>
            <consortium name="Ensembl"/>
        </authorList>
    </citation>
    <scope>IDENTIFICATION</scope>
</reference>
<keyword evidence="3" id="KW-0963">Cytoplasm</keyword>
<dbReference type="Gene3D" id="3.30.497.10">
    <property type="entry name" value="Antithrombin, subunit I, domain 2"/>
    <property type="match status" value="1"/>
</dbReference>
<dbReference type="EMBL" id="AGTP01118109">
    <property type="status" value="NOT_ANNOTATED_CDS"/>
    <property type="molecule type" value="Genomic_DNA"/>
</dbReference>
<dbReference type="InterPro" id="IPR036186">
    <property type="entry name" value="Serpin_sf"/>
</dbReference>
<comment type="similarity">
    <text evidence="2">Belongs to the serpin family. Ov-serpin subfamily.</text>
</comment>
<dbReference type="GeneTree" id="ENSGT00940000154931"/>
<name>I3MMN9_ICTTR</name>
<keyword evidence="6" id="KW-1185">Reference proteome</keyword>
<dbReference type="GO" id="GO:0005737">
    <property type="term" value="C:cytoplasm"/>
    <property type="evidence" value="ECO:0007669"/>
    <property type="project" value="UniProtKB-SubCell"/>
</dbReference>
<evidence type="ECO:0000256" key="2">
    <source>
        <dbReference type="ARBA" id="ARBA00006426"/>
    </source>
</evidence>
<protein>
    <recommendedName>
        <fullName evidence="4">Serpin domain-containing protein</fullName>
    </recommendedName>
</protein>
<evidence type="ECO:0000313" key="5">
    <source>
        <dbReference type="Ensembl" id="ENSSTOP00000012816.3"/>
    </source>
</evidence>
<dbReference type="SMART" id="SM00093">
    <property type="entry name" value="SERPIN"/>
    <property type="match status" value="1"/>
</dbReference>
<feature type="domain" description="Serpin" evidence="4">
    <location>
        <begin position="13"/>
        <end position="394"/>
    </location>
</feature>
<evidence type="ECO:0000256" key="1">
    <source>
        <dbReference type="ARBA" id="ARBA00004496"/>
    </source>
</evidence>
<dbReference type="InterPro" id="IPR042178">
    <property type="entry name" value="Serpin_sf_1"/>
</dbReference>
<dbReference type="InParanoid" id="I3MMN9"/>
<proteinExistence type="inferred from homology"/>
<accession>I3MMN9</accession>